<evidence type="ECO:0000256" key="3">
    <source>
        <dbReference type="ARBA" id="ARBA00023172"/>
    </source>
</evidence>
<evidence type="ECO:0000256" key="1">
    <source>
        <dbReference type="ARBA" id="ARBA00008857"/>
    </source>
</evidence>
<dbReference type="InterPro" id="IPR011010">
    <property type="entry name" value="DNA_brk_join_enz"/>
</dbReference>
<dbReference type="PANTHER" id="PTHR30629:SF6">
    <property type="entry name" value="PROPHAGE INTEGRASE INTA-RELATED"/>
    <property type="match status" value="1"/>
</dbReference>
<dbReference type="RefSeq" id="WP_194845047.1">
    <property type="nucleotide sequence ID" value="NZ_CP075586.1"/>
</dbReference>
<feature type="domain" description="Tyr recombinase" evidence="4">
    <location>
        <begin position="171"/>
        <end position="350"/>
    </location>
</feature>
<protein>
    <submittedName>
        <fullName evidence="5">Tyrosine recombinase XerC</fullName>
    </submittedName>
</protein>
<dbReference type="EMBL" id="CP075586">
    <property type="protein sequence ID" value="QZA59466.1"/>
    <property type="molecule type" value="Genomic_DNA"/>
</dbReference>
<accession>A0ABX8Z1A7</accession>
<keyword evidence="5" id="KW-0614">Plasmid</keyword>
<dbReference type="SUPFAM" id="SSF56349">
    <property type="entry name" value="DNA breaking-rejoining enzymes"/>
    <property type="match status" value="1"/>
</dbReference>
<keyword evidence="3" id="KW-0233">DNA recombination</keyword>
<proteinExistence type="inferred from homology"/>
<name>A0ABX8Z1A7_9BACT</name>
<reference evidence="5 6" key="2">
    <citation type="submission" date="2021-05" db="EMBL/GenBank/DDBJ databases">
        <title>Ecology and evolution of chlamydial symbionts of arthropods.</title>
        <authorList>
            <person name="Halter T."/>
            <person name="Sixt B.S."/>
            <person name="Toenshoff E.R."/>
            <person name="Koestlbacher S."/>
            <person name="Schulz F."/>
            <person name="Kostanjsek R."/>
            <person name="Collingro A."/>
            <person name="Hendrickx F."/>
            <person name="Horn M."/>
        </authorList>
    </citation>
    <scope>NUCLEOTIDE SEQUENCE [LARGE SCALE GENOMIC DNA]</scope>
    <source>
        <strain evidence="5 6">15C</strain>
        <plasmid evidence="5 6">unnamed</plasmid>
    </source>
</reference>
<sequence>MSSAYKDKTKTLPFMNAEIIELEERHKLNYKQVVEIKNERLWQALSKVNLRTAIIEWIETITNPCTKSSYTTSMKELLERGFLNPNWSLQVFGILSTNTIVDQIKVQTVYIKNKAAESAKREWSIRTKEARISCLLAFTRYLSRKTEGIITKATPNRIGLEKTFSPPSKKVKTEALSRAQLNRFLEELEQINPRDALIAKLCLHGAKRINEVLSLEIYHIDFEKRQILFKQSKSKLTDDFTIINFEKEGARALLLKLKDYIQTRKGLVFLTKNNKGVKKTQVDRNFSKAGRNAQIPFRVSAHNLRTTAITLWKEDGFSDSLIMKASGHSSSEMVHRYDRTDIADNVTSKSYLL</sequence>
<dbReference type="PANTHER" id="PTHR30629">
    <property type="entry name" value="PROPHAGE INTEGRASE"/>
    <property type="match status" value="1"/>
</dbReference>
<dbReference type="Proteomes" id="UP000822862">
    <property type="component" value="Plasmid unnamed"/>
</dbReference>
<dbReference type="PROSITE" id="PS51898">
    <property type="entry name" value="TYR_RECOMBINASE"/>
    <property type="match status" value="1"/>
</dbReference>
<evidence type="ECO:0000259" key="4">
    <source>
        <dbReference type="PROSITE" id="PS51898"/>
    </source>
</evidence>
<dbReference type="Gene3D" id="1.10.443.10">
    <property type="entry name" value="Intergrase catalytic core"/>
    <property type="match status" value="1"/>
</dbReference>
<dbReference type="Pfam" id="PF00589">
    <property type="entry name" value="Phage_integrase"/>
    <property type="match status" value="1"/>
</dbReference>
<dbReference type="InterPro" id="IPR002104">
    <property type="entry name" value="Integrase_catalytic"/>
</dbReference>
<comment type="similarity">
    <text evidence="1">Belongs to the 'phage' integrase family.</text>
</comment>
<evidence type="ECO:0000256" key="2">
    <source>
        <dbReference type="ARBA" id="ARBA00022908"/>
    </source>
</evidence>
<reference evidence="5 6" key="1">
    <citation type="submission" date="2020-01" db="EMBL/GenBank/DDBJ databases">
        <authorList>
            <person name="Sixt B."/>
            <person name="Schulz F."/>
            <person name="Kostanjsek R."/>
            <person name="Koestlbacher S."/>
            <person name="Collingro A."/>
            <person name="Toenshoff E."/>
            <person name="Horn M."/>
        </authorList>
    </citation>
    <scope>NUCLEOTIDE SEQUENCE [LARGE SCALE GENOMIC DNA]</scope>
    <source>
        <strain evidence="5 6">15C</strain>
        <plasmid evidence="5 6">unnamed</plasmid>
    </source>
</reference>
<geneLocation type="plasmid" evidence="5 6">
    <name>unnamed</name>
</geneLocation>
<keyword evidence="6" id="KW-1185">Reference proteome</keyword>
<organism evidence="5 6">
    <name type="scientific">Candidatus Rhabdochlamydia porcellionis</name>
    <dbReference type="NCBI Taxonomy" id="225148"/>
    <lineage>
        <taxon>Bacteria</taxon>
        <taxon>Pseudomonadati</taxon>
        <taxon>Chlamydiota</taxon>
        <taxon>Chlamydiia</taxon>
        <taxon>Parachlamydiales</taxon>
        <taxon>Candidatus Rhabdochlamydiaceae</taxon>
        <taxon>Candidatus Rhabdochlamydia</taxon>
    </lineage>
</organism>
<evidence type="ECO:0000313" key="6">
    <source>
        <dbReference type="Proteomes" id="UP000822862"/>
    </source>
</evidence>
<evidence type="ECO:0000313" key="5">
    <source>
        <dbReference type="EMBL" id="QZA59466.1"/>
    </source>
</evidence>
<dbReference type="InterPro" id="IPR050808">
    <property type="entry name" value="Phage_Integrase"/>
</dbReference>
<dbReference type="InterPro" id="IPR013762">
    <property type="entry name" value="Integrase-like_cat_sf"/>
</dbReference>
<keyword evidence="2" id="KW-0229">DNA integration</keyword>
<gene>
    <name evidence="5" type="ORF">RHAB15C_0001400</name>
</gene>